<proteinExistence type="predicted"/>
<name>A0A1S2P9U5_9ACTN</name>
<dbReference type="AlphaFoldDB" id="A0A1S2P9U5"/>
<gene>
    <name evidence="1" type="ORF">BIV24_17720</name>
</gene>
<protein>
    <recommendedName>
        <fullName evidence="3">PIN domain-containing protein</fullName>
    </recommendedName>
</protein>
<evidence type="ECO:0008006" key="3">
    <source>
        <dbReference type="Google" id="ProtNLM"/>
    </source>
</evidence>
<comment type="caution">
    <text evidence="1">The sequence shown here is derived from an EMBL/GenBank/DDBJ whole genome shotgun (WGS) entry which is preliminary data.</text>
</comment>
<dbReference type="Proteomes" id="UP000179935">
    <property type="component" value="Unassembled WGS sequence"/>
</dbReference>
<organism evidence="1 2">
    <name type="scientific">Streptomyces colonosanans</name>
    <dbReference type="NCBI Taxonomy" id="1428652"/>
    <lineage>
        <taxon>Bacteria</taxon>
        <taxon>Bacillati</taxon>
        <taxon>Actinomycetota</taxon>
        <taxon>Actinomycetes</taxon>
        <taxon>Kitasatosporales</taxon>
        <taxon>Streptomycetaceae</taxon>
        <taxon>Streptomyces</taxon>
    </lineage>
</organism>
<dbReference type="RefSeq" id="WP_071367308.1">
    <property type="nucleotide sequence ID" value="NZ_MLYP01000045.1"/>
</dbReference>
<sequence length="131" mass="13915">MIGGYILDVGAIRQLALGRPFMVARVVVSVEHIQVLLVPTTALAAGLVGGDISPRRREQVDDALAAPVFEFHNLDQPTALAVSELATMAGVELAAAHAAHLALRRPGWPVISDRPAELHKVHPGIETVELP</sequence>
<dbReference type="OrthoDB" id="3427309at2"/>
<evidence type="ECO:0000313" key="1">
    <source>
        <dbReference type="EMBL" id="OIJ90396.1"/>
    </source>
</evidence>
<dbReference type="EMBL" id="MLYP01000045">
    <property type="protein sequence ID" value="OIJ90396.1"/>
    <property type="molecule type" value="Genomic_DNA"/>
</dbReference>
<accession>A0A1S2P9U5</accession>
<reference evidence="1 2" key="1">
    <citation type="submission" date="2016-10" db="EMBL/GenBank/DDBJ databases">
        <title>Genome sequence of Streptomyces sp. MUSC 93.</title>
        <authorList>
            <person name="Lee L.-H."/>
            <person name="Ser H.-L."/>
            <person name="Law J.W.-F."/>
        </authorList>
    </citation>
    <scope>NUCLEOTIDE SEQUENCE [LARGE SCALE GENOMIC DNA]</scope>
    <source>
        <strain evidence="1 2">MUSC 93</strain>
    </source>
</reference>
<keyword evidence="2" id="KW-1185">Reference proteome</keyword>
<evidence type="ECO:0000313" key="2">
    <source>
        <dbReference type="Proteomes" id="UP000179935"/>
    </source>
</evidence>